<sequence>MSSTETTDGASSVIALDQIDAQMLDLVGGKGTGLGRMMRHGERVPPGFCVTTRAHRAGRVPREDVLEAYRALGRGAVAVRSSATAEDLPDASFAGVQDTYLGIEGEDALLEAIERCWASLHSDRATAYRDALGWEDGPRMAVVVQRMIAPRAAGVMFTANPLTGTRGETVIDATAGLGEAIVDGSVEGDHYVLGREAPTDSHGVLSTPDLRALQDAGRRLEAAFGAPQDVEFALDDDGLWLLQSRAITTLFPLPAPEEGTSGDENLHAYLEVGHMQGLLEPVTPMGMTALTELADWWGRNMGMGLFMDALTDIGGRMFMDLTPMLRHPRMRRRVGAAMEVYGADVRRHVEQLLEDPRFAPRREKMFDVGQMVRGLAPMMPRLLADTVTAGLAPQRTLERSREVLESMLRQPPLRKDLPATARIAAIRELSGPVLGKAMTPLLAPLIMGLSARPLAEALLGDTVRPEELAAIGRGMPHNITTTMDLALWQVATRAREHGDLFRETSPPELARRYAAGDLPDVGLEEFLARYGYRSAREIDLGVPRWVEDPEPVFAALAGYLRVTSAEDAPDARFARAADDAERTLEQVVTRAARSRPLRARAAHFTLRRWRDLAGLRELPKFVWVIPLLDIRRQLLLLGEDLAAQGCLEQAADVMFVTLQEAQESAESGRNLCDLARDRRAEHRRESRRMQVPRLLLSDGTIPENVPDPQAPQLTEDEHHLVGRPAAAGRATGRVRVVTDPGKATMEPGEILVAATTDPGWTPLFLTAAGLVTSTGTPVAHGPTVAREYGIPAVICLRGATERLQTGQLVTIDGATGTVELHEE</sequence>
<comment type="caution">
    <text evidence="3">The sequence shown here is derived from an EMBL/GenBank/DDBJ whole genome shotgun (WGS) entry which is preliminary data.</text>
</comment>
<keyword evidence="3" id="KW-0808">Transferase</keyword>
<dbReference type="RefSeq" id="WP_209897829.1">
    <property type="nucleotide sequence ID" value="NZ_BAAAJW010000006.1"/>
</dbReference>
<feature type="domain" description="Pyruvate phosphate dikinase AMP/ATP-binding" evidence="2">
    <location>
        <begin position="63"/>
        <end position="196"/>
    </location>
</feature>
<dbReference type="Proteomes" id="UP001519290">
    <property type="component" value="Unassembled WGS sequence"/>
</dbReference>
<dbReference type="Gene3D" id="3.30.470.20">
    <property type="entry name" value="ATP-grasp fold, B domain"/>
    <property type="match status" value="2"/>
</dbReference>
<accession>A0ABS4WVC8</accession>
<dbReference type="Pfam" id="PF01326">
    <property type="entry name" value="PPDK_N"/>
    <property type="match status" value="2"/>
</dbReference>
<evidence type="ECO:0000313" key="4">
    <source>
        <dbReference type="Proteomes" id="UP001519290"/>
    </source>
</evidence>
<dbReference type="InterPro" id="IPR013815">
    <property type="entry name" value="ATP_grasp_subdomain_1"/>
</dbReference>
<proteinExistence type="predicted"/>
<dbReference type="InterPro" id="IPR051549">
    <property type="entry name" value="PEP_Utilizing_Enz"/>
</dbReference>
<dbReference type="GO" id="GO:0008986">
    <property type="term" value="F:pyruvate, water dikinase activity"/>
    <property type="evidence" value="ECO:0007669"/>
    <property type="project" value="UniProtKB-EC"/>
</dbReference>
<dbReference type="InterPro" id="IPR036637">
    <property type="entry name" value="Phosphohistidine_dom_sf"/>
</dbReference>
<dbReference type="InterPro" id="IPR008279">
    <property type="entry name" value="PEP-util_enz_mobile_dom"/>
</dbReference>
<name>A0ABS4WVC8_9MICO</name>
<gene>
    <name evidence="3" type="ORF">JOF43_000119</name>
</gene>
<feature type="domain" description="Pyruvate phosphate dikinase AMP/ATP-binding" evidence="2">
    <location>
        <begin position="204"/>
        <end position="249"/>
    </location>
</feature>
<dbReference type="SUPFAM" id="SSF56059">
    <property type="entry name" value="Glutathione synthetase ATP-binding domain-like"/>
    <property type="match status" value="1"/>
</dbReference>
<evidence type="ECO:0000259" key="2">
    <source>
        <dbReference type="Pfam" id="PF01326"/>
    </source>
</evidence>
<dbReference type="Gene3D" id="3.50.30.10">
    <property type="entry name" value="Phosphohistidine domain"/>
    <property type="match status" value="1"/>
</dbReference>
<dbReference type="Gene3D" id="3.30.1490.20">
    <property type="entry name" value="ATP-grasp fold, A domain"/>
    <property type="match status" value="2"/>
</dbReference>
<dbReference type="SUPFAM" id="SSF52009">
    <property type="entry name" value="Phosphohistidine domain"/>
    <property type="match status" value="1"/>
</dbReference>
<protein>
    <submittedName>
        <fullName evidence="3">Pyruvate,water dikinase</fullName>
        <ecNumber evidence="3">2.7.9.2</ecNumber>
    </submittedName>
</protein>
<dbReference type="EC" id="2.7.9.2" evidence="3"/>
<dbReference type="InterPro" id="IPR002192">
    <property type="entry name" value="PPDK_AMP/ATP-bd"/>
</dbReference>
<dbReference type="PANTHER" id="PTHR43615">
    <property type="entry name" value="PHOSPHOENOLPYRUVATE SYNTHASE-RELATED"/>
    <property type="match status" value="1"/>
</dbReference>
<keyword evidence="4" id="KW-1185">Reference proteome</keyword>
<dbReference type="EMBL" id="JAGIOD010000001">
    <property type="protein sequence ID" value="MBP2380162.1"/>
    <property type="molecule type" value="Genomic_DNA"/>
</dbReference>
<keyword evidence="3" id="KW-0670">Pyruvate</keyword>
<reference evidence="3 4" key="1">
    <citation type="submission" date="2021-03" db="EMBL/GenBank/DDBJ databases">
        <title>Sequencing the genomes of 1000 actinobacteria strains.</title>
        <authorList>
            <person name="Klenk H.-P."/>
        </authorList>
    </citation>
    <scope>NUCLEOTIDE SEQUENCE [LARGE SCALE GENOMIC DNA]</scope>
    <source>
        <strain evidence="3 4">DSM 14566</strain>
    </source>
</reference>
<organism evidence="3 4">
    <name type="scientific">Brachybacterium sacelli</name>
    <dbReference type="NCBI Taxonomy" id="173364"/>
    <lineage>
        <taxon>Bacteria</taxon>
        <taxon>Bacillati</taxon>
        <taxon>Actinomycetota</taxon>
        <taxon>Actinomycetes</taxon>
        <taxon>Micrococcales</taxon>
        <taxon>Dermabacteraceae</taxon>
        <taxon>Brachybacterium</taxon>
    </lineage>
</organism>
<dbReference type="Pfam" id="PF00391">
    <property type="entry name" value="PEP-utilizers"/>
    <property type="match status" value="1"/>
</dbReference>
<dbReference type="PANTHER" id="PTHR43615:SF1">
    <property type="entry name" value="PPDK_N DOMAIN-CONTAINING PROTEIN"/>
    <property type="match status" value="1"/>
</dbReference>
<feature type="domain" description="PEP-utilising enzyme mobile" evidence="1">
    <location>
        <begin position="746"/>
        <end position="816"/>
    </location>
</feature>
<evidence type="ECO:0000259" key="1">
    <source>
        <dbReference type="Pfam" id="PF00391"/>
    </source>
</evidence>
<evidence type="ECO:0000313" key="3">
    <source>
        <dbReference type="EMBL" id="MBP2380162.1"/>
    </source>
</evidence>